<protein>
    <submittedName>
        <fullName evidence="1">Uncharacterized protein</fullName>
    </submittedName>
</protein>
<dbReference type="EMBL" id="MTKT01003159">
    <property type="protein sequence ID" value="OWM76627.1"/>
    <property type="molecule type" value="Genomic_DNA"/>
</dbReference>
<sequence>MARLAMVVGRSGVEEARKAVKPSKEPGSGQSWFGLLGAETVCWRLRMLKLSSEMDLEGRKHVG</sequence>
<evidence type="ECO:0000313" key="1">
    <source>
        <dbReference type="EMBL" id="OWM76627.1"/>
    </source>
</evidence>
<organism evidence="1 2">
    <name type="scientific">Punica granatum</name>
    <name type="common">Pomegranate</name>
    <dbReference type="NCBI Taxonomy" id="22663"/>
    <lineage>
        <taxon>Eukaryota</taxon>
        <taxon>Viridiplantae</taxon>
        <taxon>Streptophyta</taxon>
        <taxon>Embryophyta</taxon>
        <taxon>Tracheophyta</taxon>
        <taxon>Spermatophyta</taxon>
        <taxon>Magnoliopsida</taxon>
        <taxon>eudicotyledons</taxon>
        <taxon>Gunneridae</taxon>
        <taxon>Pentapetalae</taxon>
        <taxon>rosids</taxon>
        <taxon>malvids</taxon>
        <taxon>Myrtales</taxon>
        <taxon>Lythraceae</taxon>
        <taxon>Punica</taxon>
    </lineage>
</organism>
<accession>A0A218WUU9</accession>
<dbReference type="Proteomes" id="UP000197138">
    <property type="component" value="Unassembled WGS sequence"/>
</dbReference>
<proteinExistence type="predicted"/>
<name>A0A218WUU9_PUNGR</name>
<evidence type="ECO:0000313" key="2">
    <source>
        <dbReference type="Proteomes" id="UP000197138"/>
    </source>
</evidence>
<comment type="caution">
    <text evidence="1">The sequence shown here is derived from an EMBL/GenBank/DDBJ whole genome shotgun (WGS) entry which is preliminary data.</text>
</comment>
<reference evidence="2" key="1">
    <citation type="journal article" date="2017" name="Plant J.">
        <title>The pomegranate (Punica granatum L.) genome and the genomics of punicalagin biosynthesis.</title>
        <authorList>
            <person name="Qin G."/>
            <person name="Xu C."/>
            <person name="Ming R."/>
            <person name="Tang H."/>
            <person name="Guyot R."/>
            <person name="Kramer E.M."/>
            <person name="Hu Y."/>
            <person name="Yi X."/>
            <person name="Qi Y."/>
            <person name="Xu X."/>
            <person name="Gao Z."/>
            <person name="Pan H."/>
            <person name="Jian J."/>
            <person name="Tian Y."/>
            <person name="Yue Z."/>
            <person name="Xu Y."/>
        </authorList>
    </citation>
    <scope>NUCLEOTIDE SEQUENCE [LARGE SCALE GENOMIC DNA]</scope>
    <source>
        <strain evidence="2">cv. Dabenzi</strain>
    </source>
</reference>
<gene>
    <name evidence="1" type="ORF">CDL15_Pgr009192</name>
</gene>
<dbReference type="AlphaFoldDB" id="A0A218WUU9"/>